<accession>A0A940MH09</accession>
<organism evidence="1 2">
    <name type="scientific">Sagittula salina</name>
    <dbReference type="NCBI Taxonomy" id="2820268"/>
    <lineage>
        <taxon>Bacteria</taxon>
        <taxon>Pseudomonadati</taxon>
        <taxon>Pseudomonadota</taxon>
        <taxon>Alphaproteobacteria</taxon>
        <taxon>Rhodobacterales</taxon>
        <taxon>Roseobacteraceae</taxon>
        <taxon>Sagittula</taxon>
    </lineage>
</organism>
<gene>
    <name evidence="1" type="ORF">J5474_02500</name>
</gene>
<dbReference type="AlphaFoldDB" id="A0A940MH09"/>
<comment type="caution">
    <text evidence="1">The sequence shown here is derived from an EMBL/GenBank/DDBJ whole genome shotgun (WGS) entry which is preliminary data.</text>
</comment>
<sequence>MAGHFLLPSLPYTELYAAQTLAAARWSGRAHAAVGWNQASEAVLTAAINGGNIGNRNGLPPHRYLQFDAEPNLSEDATRYFNFASWVDALTRPASIGLGLRALCPAAQQSWPHDKSRALREQIAHGDVSVEVYYLSGIKI</sequence>
<protein>
    <submittedName>
        <fullName evidence="1">Uncharacterized protein</fullName>
    </submittedName>
</protein>
<name>A0A940MH09_9RHOB</name>
<dbReference type="RefSeq" id="WP_209358983.1">
    <property type="nucleotide sequence ID" value="NZ_JAGISH010000001.1"/>
</dbReference>
<keyword evidence="2" id="KW-1185">Reference proteome</keyword>
<dbReference type="Proteomes" id="UP000675940">
    <property type="component" value="Unassembled WGS sequence"/>
</dbReference>
<evidence type="ECO:0000313" key="1">
    <source>
        <dbReference type="EMBL" id="MBP0481361.1"/>
    </source>
</evidence>
<proteinExistence type="predicted"/>
<evidence type="ECO:0000313" key="2">
    <source>
        <dbReference type="Proteomes" id="UP000675940"/>
    </source>
</evidence>
<dbReference type="EMBL" id="JAGISH010000001">
    <property type="protein sequence ID" value="MBP0481361.1"/>
    <property type="molecule type" value="Genomic_DNA"/>
</dbReference>
<reference evidence="1" key="1">
    <citation type="submission" date="2021-03" db="EMBL/GenBank/DDBJ databases">
        <title>Sagittula salina sp. nov. strain M10.9X isolated from the marine waste.</title>
        <authorList>
            <person name="Satari L."/>
            <person name="Molina-Menor E."/>
            <person name="Vidal-Verdu A."/>
            <person name="Pascual J."/>
            <person name="Pereto J."/>
            <person name="Porcar M."/>
        </authorList>
    </citation>
    <scope>NUCLEOTIDE SEQUENCE</scope>
    <source>
        <strain evidence="1">M10.9X</strain>
    </source>
</reference>